<reference evidence="1 2" key="1">
    <citation type="submission" date="2018-06" db="EMBL/GenBank/DDBJ databases">
        <authorList>
            <consortium name="Pathogen Informatics"/>
            <person name="Doyle S."/>
        </authorList>
    </citation>
    <scope>NUCLEOTIDE SEQUENCE [LARGE SCALE GENOMIC DNA]</scope>
    <source>
        <strain evidence="1 2">NCTC9504</strain>
    </source>
</reference>
<proteinExistence type="predicted"/>
<dbReference type="GO" id="GO:0016740">
    <property type="term" value="F:transferase activity"/>
    <property type="evidence" value="ECO:0007669"/>
    <property type="project" value="UniProtKB-KW"/>
</dbReference>
<protein>
    <submittedName>
        <fullName evidence="1">Putative acetyltransferase</fullName>
    </submittedName>
</protein>
<gene>
    <name evidence="1" type="ORF">NCTC9504_00105</name>
</gene>
<organism evidence="1 2">
    <name type="scientific">Klebsiella pneumoniae subsp. pneumoniae</name>
    <dbReference type="NCBI Taxonomy" id="72407"/>
    <lineage>
        <taxon>Bacteria</taxon>
        <taxon>Pseudomonadati</taxon>
        <taxon>Pseudomonadota</taxon>
        <taxon>Gammaproteobacteria</taxon>
        <taxon>Enterobacterales</taxon>
        <taxon>Enterobacteriaceae</taxon>
        <taxon>Klebsiella/Raoultella group</taxon>
        <taxon>Klebsiella</taxon>
        <taxon>Klebsiella pneumoniae complex</taxon>
    </lineage>
</organism>
<evidence type="ECO:0000313" key="1">
    <source>
        <dbReference type="EMBL" id="STU54586.1"/>
    </source>
</evidence>
<keyword evidence="1" id="KW-0808">Transferase</keyword>
<accession>A0A377YU25</accession>
<dbReference type="EMBL" id="UGMA01000002">
    <property type="protein sequence ID" value="STU54586.1"/>
    <property type="molecule type" value="Genomic_DNA"/>
</dbReference>
<sequence length="42" mass="4874">MHIINAEEQHIPAIRRIYAHHVLHGTGSFETEPRTRRKCLPG</sequence>
<evidence type="ECO:0000313" key="2">
    <source>
        <dbReference type="Proteomes" id="UP000254020"/>
    </source>
</evidence>
<dbReference type="Proteomes" id="UP000254020">
    <property type="component" value="Unassembled WGS sequence"/>
</dbReference>
<name>A0A377YU25_KLEPN</name>
<dbReference type="AlphaFoldDB" id="A0A377YU25"/>